<evidence type="ECO:0000313" key="4">
    <source>
        <dbReference type="Proteomes" id="UP000510602"/>
    </source>
</evidence>
<reference evidence="2 4" key="2">
    <citation type="submission" date="2019-10" db="EMBL/GenBank/DDBJ databases">
        <authorList>
            <person name="Kayansamruaj P."/>
        </authorList>
    </citation>
    <scope>NUCLEOTIDE SEQUENCE [LARGE SCALE GENOMIC DNA]</scope>
    <source>
        <strain evidence="2">SDDV_Thai_2019</strain>
    </source>
</reference>
<protein>
    <submittedName>
        <fullName evidence="1">ORF_021L</fullName>
    </submittedName>
</protein>
<evidence type="ECO:0000313" key="2">
    <source>
        <dbReference type="EMBL" id="QLI60693.1"/>
    </source>
</evidence>
<proteinExistence type="predicted"/>
<reference evidence="1 3" key="1">
    <citation type="journal article" date="2015" name="PLoS Pathog.">
        <title>A Novel Virus Causes Scale Drop Disease in Lates calcarifer.</title>
        <authorList>
            <person name="de Groof A."/>
            <person name="Guelen L."/>
            <person name="Deijs M."/>
            <person name="van der Wal Y."/>
            <person name="Miyata M."/>
            <person name="Ng K.S."/>
            <person name="van Grinsven L."/>
            <person name="Simmelink B."/>
            <person name="Biermann Y."/>
            <person name="Grisez L."/>
            <person name="van Lent J."/>
            <person name="de Ronde A."/>
            <person name="Chang S.F."/>
            <person name="Schrier C."/>
            <person name="van der Hoek L."/>
        </authorList>
    </citation>
    <scope>NUCLEOTIDE SEQUENCE [LARGE SCALE GENOMIC DNA]</scope>
    <source>
        <strain evidence="1">C4575</strain>
    </source>
</reference>
<evidence type="ECO:0000313" key="1">
    <source>
        <dbReference type="EMBL" id="AKU37436.1"/>
    </source>
</evidence>
<keyword evidence="3" id="KW-1185">Reference proteome</keyword>
<gene>
    <name evidence="1" type="ORF">SDDV_021</name>
</gene>
<dbReference type="GeneID" id="25479070"/>
<dbReference type="EMBL" id="MN562489">
    <property type="protein sequence ID" value="QLI60693.1"/>
    <property type="molecule type" value="Genomic_DNA"/>
</dbReference>
<evidence type="ECO:0000313" key="3">
    <source>
        <dbReference type="Proteomes" id="UP000201485"/>
    </source>
</evidence>
<dbReference type="Proteomes" id="UP000201485">
    <property type="component" value="Segment"/>
</dbReference>
<dbReference type="Proteomes" id="UP000510602">
    <property type="component" value="Segment"/>
</dbReference>
<dbReference type="RefSeq" id="YP_009163782.1">
    <property type="nucleotide sequence ID" value="NC_027778.1"/>
</dbReference>
<organism evidence="1 3">
    <name type="scientific">Scale drop disease virus</name>
    <dbReference type="NCBI Taxonomy" id="1697349"/>
    <lineage>
        <taxon>Viruses</taxon>
        <taxon>Varidnaviria</taxon>
        <taxon>Bamfordvirae</taxon>
        <taxon>Nucleocytoviricota</taxon>
        <taxon>Megaviricetes</taxon>
        <taxon>Pimascovirales</taxon>
        <taxon>Pimascovirales incertae sedis</taxon>
        <taxon>Iridoviridae</taxon>
        <taxon>Alphairidovirinae</taxon>
        <taxon>Megalocytivirus</taxon>
        <taxon>Megalocytivirus lates1</taxon>
    </lineage>
</organism>
<dbReference type="EMBL" id="KR139659">
    <property type="protein sequence ID" value="AKU37436.1"/>
    <property type="molecule type" value="Genomic_DNA"/>
</dbReference>
<sequence length="125" mass="14217">MLMYITGSDKISHIDMPPVIHNKTTTLTFKMFIIDSGPVSTAQERYITITIKDCPIDNGVRICNKQPCTFIGLNKTPRVYDNVSDDHCVNVYGMPKIITVEFGPYNVVKSWTHETRWTMCLESNA</sequence>
<name>A0A0K1L646_9VIRU</name>
<accession>A0A0K1L646</accession>
<dbReference type="KEGG" id="vg:25479070"/>